<reference evidence="5 6" key="1">
    <citation type="submission" date="2018-11" db="EMBL/GenBank/DDBJ databases">
        <title>Sequencing the genomes of 1000 actinobacteria strains.</title>
        <authorList>
            <person name="Klenk H.-P."/>
        </authorList>
    </citation>
    <scope>NUCLEOTIDE SEQUENCE [LARGE SCALE GENOMIC DNA]</scope>
    <source>
        <strain evidence="5 6">DSM 44781</strain>
    </source>
</reference>
<evidence type="ECO:0000256" key="4">
    <source>
        <dbReference type="SAM" id="Phobius"/>
    </source>
</evidence>
<dbReference type="InterPro" id="IPR041916">
    <property type="entry name" value="Anti_sigma_zinc_sf"/>
</dbReference>
<evidence type="ECO:0000256" key="1">
    <source>
        <dbReference type="ARBA" id="ARBA00023015"/>
    </source>
</evidence>
<dbReference type="Proteomes" id="UP000266906">
    <property type="component" value="Unassembled WGS sequence"/>
</dbReference>
<gene>
    <name evidence="5" type="ORF">EDD38_1899</name>
</gene>
<feature type="compositionally biased region" description="Low complexity" evidence="3">
    <location>
        <begin position="237"/>
        <end position="256"/>
    </location>
</feature>
<dbReference type="AlphaFoldDB" id="A0A3N4RLG3"/>
<feature type="transmembrane region" description="Helical" evidence="4">
    <location>
        <begin position="143"/>
        <end position="164"/>
    </location>
</feature>
<dbReference type="RefSeq" id="WP_123817867.1">
    <property type="nucleotide sequence ID" value="NZ_RKQG01000001.1"/>
</dbReference>
<feature type="region of interest" description="Disordered" evidence="3">
    <location>
        <begin position="161"/>
        <end position="271"/>
    </location>
</feature>
<keyword evidence="2" id="KW-0804">Transcription</keyword>
<feature type="compositionally biased region" description="Low complexity" evidence="3">
    <location>
        <begin position="98"/>
        <end position="133"/>
    </location>
</feature>
<protein>
    <submittedName>
        <fullName evidence="5">Uncharacterized protein</fullName>
    </submittedName>
</protein>
<proteinExistence type="predicted"/>
<evidence type="ECO:0000256" key="2">
    <source>
        <dbReference type="ARBA" id="ARBA00023163"/>
    </source>
</evidence>
<keyword evidence="1" id="KW-0805">Transcription regulation</keyword>
<keyword evidence="4" id="KW-0812">Transmembrane</keyword>
<feature type="region of interest" description="Disordered" evidence="3">
    <location>
        <begin position="74"/>
        <end position="141"/>
    </location>
</feature>
<comment type="caution">
    <text evidence="5">The sequence shown here is derived from an EMBL/GenBank/DDBJ whole genome shotgun (WGS) entry which is preliminary data.</text>
</comment>
<organism evidence="5 6">
    <name type="scientific">Kitasatospora cineracea</name>
    <dbReference type="NCBI Taxonomy" id="88074"/>
    <lineage>
        <taxon>Bacteria</taxon>
        <taxon>Bacillati</taxon>
        <taxon>Actinomycetota</taxon>
        <taxon>Actinomycetes</taxon>
        <taxon>Kitasatosporales</taxon>
        <taxon>Streptomycetaceae</taxon>
        <taxon>Kitasatospora</taxon>
    </lineage>
</organism>
<evidence type="ECO:0000256" key="3">
    <source>
        <dbReference type="SAM" id="MobiDB-lite"/>
    </source>
</evidence>
<keyword evidence="6" id="KW-1185">Reference proteome</keyword>
<accession>A0A3N4RLG3</accession>
<sequence length="312" mass="30752">MTPHPPSEHPDLDALADLAEELLPPERAAALHAHLADCPSCAEDFAALSGLPELLADLPAPALPQDVADRLTAALAAESAARTERHPRPGPADPAPTPTSTSPTPASPTASRRSGAPPSAPTGSPSGATGPGRPARRRRGARLLLTTAAVAVVALAVGLGGSLLDRGSSGKDSSTSAAAPADATDRPSAGGSPAPATAPHQVAPGGGAGEGGPDFTADRLPTQVRQLMEGKSPHQLGAANPDGPAAAPACALAAAGHPDEQPTATGPGRYQGRPVLALVFRPPGGSGPLDVYLATPDCPGSTILLHSTVPAP</sequence>
<dbReference type="EMBL" id="RKQG01000001">
    <property type="protein sequence ID" value="RPE33606.1"/>
    <property type="molecule type" value="Genomic_DNA"/>
</dbReference>
<evidence type="ECO:0000313" key="5">
    <source>
        <dbReference type="EMBL" id="RPE33606.1"/>
    </source>
</evidence>
<name>A0A3N4RLG3_9ACTN</name>
<keyword evidence="4" id="KW-0472">Membrane</keyword>
<keyword evidence="4" id="KW-1133">Transmembrane helix</keyword>
<feature type="compositionally biased region" description="Low complexity" evidence="3">
    <location>
        <begin position="161"/>
        <end position="199"/>
    </location>
</feature>
<dbReference type="Gene3D" id="1.10.10.1320">
    <property type="entry name" value="Anti-sigma factor, zinc-finger domain"/>
    <property type="match status" value="1"/>
</dbReference>
<evidence type="ECO:0000313" key="6">
    <source>
        <dbReference type="Proteomes" id="UP000266906"/>
    </source>
</evidence>